<gene>
    <name evidence="3" type="ORF">J8A68_003645</name>
</gene>
<dbReference type="CDD" id="cd03443">
    <property type="entry name" value="PaaI_thioesterase"/>
    <property type="match status" value="1"/>
</dbReference>
<dbReference type="Pfam" id="PF03061">
    <property type="entry name" value="4HBT"/>
    <property type="match status" value="1"/>
</dbReference>
<comment type="caution">
    <text evidence="3">The sequence shown here is derived from an EMBL/GenBank/DDBJ whole genome shotgun (WGS) entry which is preliminary data.</text>
</comment>
<dbReference type="EMBL" id="JAGSYN010000160">
    <property type="protein sequence ID" value="KAG7662874.1"/>
    <property type="molecule type" value="Genomic_DNA"/>
</dbReference>
<keyword evidence="4" id="KW-1185">Reference proteome</keyword>
<evidence type="ECO:0000256" key="1">
    <source>
        <dbReference type="SAM" id="MobiDB-lite"/>
    </source>
</evidence>
<feature type="region of interest" description="Disordered" evidence="1">
    <location>
        <begin position="1"/>
        <end position="23"/>
    </location>
</feature>
<evidence type="ECO:0000313" key="4">
    <source>
        <dbReference type="Proteomes" id="UP000694255"/>
    </source>
</evidence>
<dbReference type="InterPro" id="IPR006683">
    <property type="entry name" value="Thioestr_dom"/>
</dbReference>
<evidence type="ECO:0000259" key="2">
    <source>
        <dbReference type="Pfam" id="PF03061"/>
    </source>
</evidence>
<dbReference type="Proteomes" id="UP000694255">
    <property type="component" value="Unassembled WGS sequence"/>
</dbReference>
<feature type="domain" description="Thioesterase" evidence="2">
    <location>
        <begin position="123"/>
        <end position="194"/>
    </location>
</feature>
<dbReference type="PANTHER" id="PTHR47260:SF1">
    <property type="entry name" value="UPF0644 PROTEIN PB2B4.06"/>
    <property type="match status" value="1"/>
</dbReference>
<dbReference type="PANTHER" id="PTHR47260">
    <property type="entry name" value="UPF0644 PROTEIN PB2B4.06"/>
    <property type="match status" value="1"/>
</dbReference>
<organism evidence="3 4">
    <name type="scientific">[Candida] subhashii</name>
    <dbReference type="NCBI Taxonomy" id="561895"/>
    <lineage>
        <taxon>Eukaryota</taxon>
        <taxon>Fungi</taxon>
        <taxon>Dikarya</taxon>
        <taxon>Ascomycota</taxon>
        <taxon>Saccharomycotina</taxon>
        <taxon>Pichiomycetes</taxon>
        <taxon>Debaryomycetaceae</taxon>
        <taxon>Spathaspora</taxon>
    </lineage>
</organism>
<dbReference type="OrthoDB" id="506431at2759"/>
<sequence>MNMSETSTLVSSPSNESQDSKNPKINHQEILHNHPKFQAILTKFQNFTNQNKNTLEIEERVFPNLTGDTLAGDNKINLRTESLYFVEDYFWNHQHDDFEHIEDERDNYSLTFFHLGPKLSGHHGIVHGGLLATLLDEVTCRLAFLNFESQRGVTANLNINYKQPTYVDNYIMIKCTLIKKQGRKCWVRGDVYRFDLDDKPVETVETKENLLTTCEVLAIEPKWVDKLKTV</sequence>
<dbReference type="RefSeq" id="XP_049263107.1">
    <property type="nucleotide sequence ID" value="XM_049407522.1"/>
</dbReference>
<evidence type="ECO:0000313" key="3">
    <source>
        <dbReference type="EMBL" id="KAG7662874.1"/>
    </source>
</evidence>
<reference evidence="3 4" key="1">
    <citation type="journal article" date="2021" name="DNA Res.">
        <title>Genome analysis of Candida subhashii reveals its hybrid nature and dual mitochondrial genome conformations.</title>
        <authorList>
            <person name="Mixao V."/>
            <person name="Hegedusova E."/>
            <person name="Saus E."/>
            <person name="Pryszcz L.P."/>
            <person name="Cillingova A."/>
            <person name="Nosek J."/>
            <person name="Gabaldon T."/>
        </authorList>
    </citation>
    <scope>NUCLEOTIDE SEQUENCE [LARGE SCALE GENOMIC DNA]</scope>
    <source>
        <strain evidence="3 4">CBS 10753</strain>
    </source>
</reference>
<name>A0A8J5QJ14_9ASCO</name>
<dbReference type="GeneID" id="73470445"/>
<feature type="compositionally biased region" description="Polar residues" evidence="1">
    <location>
        <begin position="1"/>
        <end position="17"/>
    </location>
</feature>
<protein>
    <recommendedName>
        <fullName evidence="2">Thioesterase domain-containing protein</fullName>
    </recommendedName>
</protein>
<accession>A0A8J5QJ14</accession>
<dbReference type="InterPro" id="IPR052061">
    <property type="entry name" value="PTE-AB_protein"/>
</dbReference>
<dbReference type="AlphaFoldDB" id="A0A8J5QJ14"/>
<proteinExistence type="predicted"/>